<dbReference type="Pfam" id="PF00578">
    <property type="entry name" value="AhpC-TSA"/>
    <property type="match status" value="1"/>
</dbReference>
<keyword evidence="2" id="KW-0732">Signal</keyword>
<name>A0A367ZS24_9BACT</name>
<reference evidence="4 5" key="1">
    <citation type="submission" date="2018-05" db="EMBL/GenBank/DDBJ databases">
        <title>A metagenomic window into the 2 km-deep terrestrial subsurface aquifer revealed taxonomically and functionally diverse microbial community comprising novel uncultured bacterial lineages.</title>
        <authorList>
            <person name="Kadnikov V.V."/>
            <person name="Mardanov A.V."/>
            <person name="Beletsky A.V."/>
            <person name="Banks D."/>
            <person name="Pimenov N.V."/>
            <person name="Frank Y.A."/>
            <person name="Karnachuk O.V."/>
            <person name="Ravin N.V."/>
        </authorList>
    </citation>
    <scope>NUCLEOTIDE SEQUENCE [LARGE SCALE GENOMIC DNA]</scope>
    <source>
        <strain evidence="4">BY5</strain>
    </source>
</reference>
<dbReference type="SUPFAM" id="SSF52833">
    <property type="entry name" value="Thioredoxin-like"/>
    <property type="match status" value="1"/>
</dbReference>
<dbReference type="CDD" id="cd02969">
    <property type="entry name" value="PRX_like1"/>
    <property type="match status" value="1"/>
</dbReference>
<gene>
    <name evidence="4" type="ORF">OZSIB_3686</name>
</gene>
<protein>
    <submittedName>
        <fullName evidence="4">Thioredoxin family protein</fullName>
    </submittedName>
</protein>
<evidence type="ECO:0000313" key="4">
    <source>
        <dbReference type="EMBL" id="RCK80182.1"/>
    </source>
</evidence>
<evidence type="ECO:0000256" key="2">
    <source>
        <dbReference type="SAM" id="SignalP"/>
    </source>
</evidence>
<dbReference type="InterPro" id="IPR047262">
    <property type="entry name" value="PRX-like1"/>
</dbReference>
<comment type="caution">
    <text evidence="4">The sequence shown here is derived from an EMBL/GenBank/DDBJ whole genome shotgun (WGS) entry which is preliminary data.</text>
</comment>
<organism evidence="4 5">
    <name type="scientific">Candidatus Ozemobacter sibiricus</name>
    <dbReference type="NCBI Taxonomy" id="2268124"/>
    <lineage>
        <taxon>Bacteria</taxon>
        <taxon>Candidatus Ozemobacteria</taxon>
        <taxon>Candidatus Ozemobacterales</taxon>
        <taxon>Candidatus Ozemobacteraceae</taxon>
        <taxon>Candidatus Ozemobacter</taxon>
    </lineage>
</organism>
<dbReference type="PANTHER" id="PTHR43640">
    <property type="entry name" value="OS07G0260300 PROTEIN"/>
    <property type="match status" value="1"/>
</dbReference>
<dbReference type="Gene3D" id="3.40.30.10">
    <property type="entry name" value="Glutaredoxin"/>
    <property type="match status" value="1"/>
</dbReference>
<accession>A0A367ZS24</accession>
<feature type="region of interest" description="Disordered" evidence="1">
    <location>
        <begin position="25"/>
        <end position="53"/>
    </location>
</feature>
<feature type="chain" id="PRO_5016570728" evidence="2">
    <location>
        <begin position="25"/>
        <end position="233"/>
    </location>
</feature>
<dbReference type="GO" id="GO:0016209">
    <property type="term" value="F:antioxidant activity"/>
    <property type="evidence" value="ECO:0007669"/>
    <property type="project" value="InterPro"/>
</dbReference>
<evidence type="ECO:0000313" key="5">
    <source>
        <dbReference type="Proteomes" id="UP000252355"/>
    </source>
</evidence>
<sequence length="233" mass="25025">MTRVHWFIGLLALLVVVSAVTARAVDPDKPAEPAPARPTATAQPADPAKPAVAGVENGAKAPTFSLPDVDGKTHSLAEAAGKWVVLEWTNYDCPFVRKHYDSGNMQDLQRTFTEKGVIWWSICSSAPGKQGHLPPETWKERMAAQKVAATAVLLDPTGEVGRLYDAKTTPHLFVINPEGVVVYQGAIDSIRSTDPADVAKAIPHVRQVLEAGLAGQPIPEPTRTTPYGCSVKY</sequence>
<feature type="compositionally biased region" description="Low complexity" evidence="1">
    <location>
        <begin position="37"/>
        <end position="51"/>
    </location>
</feature>
<evidence type="ECO:0000259" key="3">
    <source>
        <dbReference type="PROSITE" id="PS51352"/>
    </source>
</evidence>
<dbReference type="EMBL" id="QOQW01000008">
    <property type="protein sequence ID" value="RCK80182.1"/>
    <property type="molecule type" value="Genomic_DNA"/>
</dbReference>
<dbReference type="InterPro" id="IPR000866">
    <property type="entry name" value="AhpC/TSA"/>
</dbReference>
<proteinExistence type="predicted"/>
<dbReference type="PANTHER" id="PTHR43640:SF1">
    <property type="entry name" value="THIOREDOXIN-DEPENDENT PEROXIREDOXIN"/>
    <property type="match status" value="1"/>
</dbReference>
<feature type="signal peptide" evidence="2">
    <location>
        <begin position="1"/>
        <end position="24"/>
    </location>
</feature>
<dbReference type="GO" id="GO:0016491">
    <property type="term" value="F:oxidoreductase activity"/>
    <property type="evidence" value="ECO:0007669"/>
    <property type="project" value="InterPro"/>
</dbReference>
<dbReference type="PROSITE" id="PS51352">
    <property type="entry name" value="THIOREDOXIN_2"/>
    <property type="match status" value="1"/>
</dbReference>
<evidence type="ECO:0000256" key="1">
    <source>
        <dbReference type="SAM" id="MobiDB-lite"/>
    </source>
</evidence>
<dbReference type="InterPro" id="IPR036249">
    <property type="entry name" value="Thioredoxin-like_sf"/>
</dbReference>
<feature type="domain" description="Thioredoxin" evidence="3">
    <location>
        <begin position="55"/>
        <end position="207"/>
    </location>
</feature>
<dbReference type="AlphaFoldDB" id="A0A367ZS24"/>
<dbReference type="InterPro" id="IPR013766">
    <property type="entry name" value="Thioredoxin_domain"/>
</dbReference>
<dbReference type="Proteomes" id="UP000252355">
    <property type="component" value="Unassembled WGS sequence"/>
</dbReference>